<dbReference type="EMBL" id="JBAHYK010000731">
    <property type="protein sequence ID" value="KAL0571677.1"/>
    <property type="molecule type" value="Genomic_DNA"/>
</dbReference>
<organism evidence="1 2">
    <name type="scientific">Marasmius crinis-equi</name>
    <dbReference type="NCBI Taxonomy" id="585013"/>
    <lineage>
        <taxon>Eukaryota</taxon>
        <taxon>Fungi</taxon>
        <taxon>Dikarya</taxon>
        <taxon>Basidiomycota</taxon>
        <taxon>Agaricomycotina</taxon>
        <taxon>Agaricomycetes</taxon>
        <taxon>Agaricomycetidae</taxon>
        <taxon>Agaricales</taxon>
        <taxon>Marasmiineae</taxon>
        <taxon>Marasmiaceae</taxon>
        <taxon>Marasmius</taxon>
    </lineage>
</organism>
<accession>A0ABR3F8T0</accession>
<sequence length="410" mass="46606">MNASEPHAFSKPFLHKPPHKVDFDHIDSTTAQALSALAKTSASLMRIETSLPTSRLLASNWSQIWPWFRALARGVIDHAQPATAAGFKALAEFLESSSMIVIHPSVGFSINALAPLLRSTPEIFAVTFELWLYASEMDHPSADTLMTSVGVLFDGHSSRDIPSERRVTGRVLVELEKVLKKKKRWDVPAIFMQSLIRGMCTQDNPDYLALWYHVLIPNALIRSTNTLKLSDFNAKDAIRWISKFFEKLFSDQRDVSKFEERDEVIILCATECLHYIEQSVMADAYFFIPALDGGILLSFMKAKDFLADEAMRPSPVPTATLSFHFTLVCNLLLARILHRPIFIRLAHWLKRIDKAQLDRLDNSSFDRSTLKLFRKAWNSLKVEVYRRSSLRGLTENACEYPKVPSTFDQD</sequence>
<proteinExistence type="predicted"/>
<comment type="caution">
    <text evidence="1">The sequence shown here is derived from an EMBL/GenBank/DDBJ whole genome shotgun (WGS) entry which is preliminary data.</text>
</comment>
<gene>
    <name evidence="1" type="ORF">V5O48_010278</name>
</gene>
<protein>
    <submittedName>
        <fullName evidence="1">Uncharacterized protein</fullName>
    </submittedName>
</protein>
<dbReference type="Proteomes" id="UP001465976">
    <property type="component" value="Unassembled WGS sequence"/>
</dbReference>
<evidence type="ECO:0000313" key="1">
    <source>
        <dbReference type="EMBL" id="KAL0571677.1"/>
    </source>
</evidence>
<reference evidence="1 2" key="1">
    <citation type="submission" date="2024-02" db="EMBL/GenBank/DDBJ databases">
        <title>A draft genome for the cacao thread blight pathogen Marasmius crinis-equi.</title>
        <authorList>
            <person name="Cohen S.P."/>
            <person name="Baruah I.K."/>
            <person name="Amoako-Attah I."/>
            <person name="Bukari Y."/>
            <person name="Meinhardt L.W."/>
            <person name="Bailey B.A."/>
        </authorList>
    </citation>
    <scope>NUCLEOTIDE SEQUENCE [LARGE SCALE GENOMIC DNA]</scope>
    <source>
        <strain evidence="1 2">GH-76</strain>
    </source>
</reference>
<keyword evidence="2" id="KW-1185">Reference proteome</keyword>
<evidence type="ECO:0000313" key="2">
    <source>
        <dbReference type="Proteomes" id="UP001465976"/>
    </source>
</evidence>
<name>A0ABR3F8T0_9AGAR</name>